<evidence type="ECO:0000256" key="1">
    <source>
        <dbReference type="SAM" id="MobiDB-lite"/>
    </source>
</evidence>
<feature type="region of interest" description="Disordered" evidence="1">
    <location>
        <begin position="118"/>
        <end position="142"/>
    </location>
</feature>
<feature type="non-terminal residue" evidence="2">
    <location>
        <position position="241"/>
    </location>
</feature>
<keyword evidence="3" id="KW-1185">Reference proteome</keyword>
<sequence length="241" mass="26442">MTSLPARLITAAASLPVQPEYKRTLVEQDGLFFVFTDSLSGVCITGKRFLFIKMASTSKTFKRCADPCPRYLTPDDTHNLCVYCLGEEHAHDVLEGAACVHCELFSMKKLRSRLSLFSRGEGQPPVPRGSGPSAAEARRKMSSWGSQADLADELKKRLSLSCSSVEGKDELLADDDVISPTSSDPAASALLGPSQEEHEMSEGEEAEAEPSLISCPAYDELLEVMDRATVRLDLPWKRTRK</sequence>
<proteinExistence type="predicted"/>
<dbReference type="Proteomes" id="UP001529510">
    <property type="component" value="Unassembled WGS sequence"/>
</dbReference>
<reference evidence="2 3" key="1">
    <citation type="submission" date="2024-05" db="EMBL/GenBank/DDBJ databases">
        <title>Genome sequencing and assembly of Indian major carp, Cirrhinus mrigala (Hamilton, 1822).</title>
        <authorList>
            <person name="Mohindra V."/>
            <person name="Chowdhury L.M."/>
            <person name="Lal K."/>
            <person name="Jena J.K."/>
        </authorList>
    </citation>
    <scope>NUCLEOTIDE SEQUENCE [LARGE SCALE GENOMIC DNA]</scope>
    <source>
        <strain evidence="2">CM1030</strain>
        <tissue evidence="2">Blood</tissue>
    </source>
</reference>
<name>A0ABD0NF54_CIRMR</name>
<protein>
    <submittedName>
        <fullName evidence="2">Uncharacterized protein</fullName>
    </submittedName>
</protein>
<evidence type="ECO:0000313" key="2">
    <source>
        <dbReference type="EMBL" id="KAL0159706.1"/>
    </source>
</evidence>
<feature type="region of interest" description="Disordered" evidence="1">
    <location>
        <begin position="173"/>
        <end position="212"/>
    </location>
</feature>
<evidence type="ECO:0000313" key="3">
    <source>
        <dbReference type="Proteomes" id="UP001529510"/>
    </source>
</evidence>
<gene>
    <name evidence="2" type="ORF">M9458_043431</name>
</gene>
<dbReference type="AlphaFoldDB" id="A0ABD0NF54"/>
<accession>A0ABD0NF54</accession>
<organism evidence="2 3">
    <name type="scientific">Cirrhinus mrigala</name>
    <name type="common">Mrigala</name>
    <dbReference type="NCBI Taxonomy" id="683832"/>
    <lineage>
        <taxon>Eukaryota</taxon>
        <taxon>Metazoa</taxon>
        <taxon>Chordata</taxon>
        <taxon>Craniata</taxon>
        <taxon>Vertebrata</taxon>
        <taxon>Euteleostomi</taxon>
        <taxon>Actinopterygii</taxon>
        <taxon>Neopterygii</taxon>
        <taxon>Teleostei</taxon>
        <taxon>Ostariophysi</taxon>
        <taxon>Cypriniformes</taxon>
        <taxon>Cyprinidae</taxon>
        <taxon>Labeoninae</taxon>
        <taxon>Labeonini</taxon>
        <taxon>Cirrhinus</taxon>
    </lineage>
</organism>
<dbReference type="EMBL" id="JAMKFB020000022">
    <property type="protein sequence ID" value="KAL0159706.1"/>
    <property type="molecule type" value="Genomic_DNA"/>
</dbReference>
<comment type="caution">
    <text evidence="2">The sequence shown here is derived from an EMBL/GenBank/DDBJ whole genome shotgun (WGS) entry which is preliminary data.</text>
</comment>